<dbReference type="PANTHER" id="PTHR31811">
    <property type="entry name" value="TRNA A64-2'-O-RIBOSYLPHOSPHATE TRANSFERASE"/>
    <property type="match status" value="1"/>
</dbReference>
<dbReference type="InterPro" id="IPR033449">
    <property type="entry name" value="Rit1_N"/>
</dbReference>
<evidence type="ECO:0000259" key="3">
    <source>
        <dbReference type="Pfam" id="PF19834"/>
    </source>
</evidence>
<dbReference type="OrthoDB" id="45256at2759"/>
<dbReference type="InParanoid" id="A0A0D2BD82"/>
<dbReference type="EMBL" id="KN847529">
    <property type="protein sequence ID" value="KIW09399.1"/>
    <property type="molecule type" value="Genomic_DNA"/>
</dbReference>
<dbReference type="GeneID" id="27308266"/>
<name>A0A0D2BD82_9PEZI</name>
<dbReference type="Pfam" id="PF17184">
    <property type="entry name" value="Rit1_C"/>
    <property type="match status" value="1"/>
</dbReference>
<dbReference type="STRING" id="253628.A0A0D2BD82"/>
<dbReference type="GO" id="GO:0043399">
    <property type="term" value="F:tRNA adenosine(64)-2'-O-ribosylphosphate transferase activity"/>
    <property type="evidence" value="ECO:0007669"/>
    <property type="project" value="InterPro"/>
</dbReference>
<feature type="domain" description="DUF6314" evidence="3">
    <location>
        <begin position="480"/>
        <end position="642"/>
    </location>
</feature>
<evidence type="ECO:0008006" key="6">
    <source>
        <dbReference type="Google" id="ProtNLM"/>
    </source>
</evidence>
<accession>A0A0D2BD82</accession>
<dbReference type="InterPro" id="IPR045632">
    <property type="entry name" value="DUF6314"/>
</dbReference>
<evidence type="ECO:0000259" key="2">
    <source>
        <dbReference type="Pfam" id="PF17184"/>
    </source>
</evidence>
<dbReference type="GO" id="GO:0005737">
    <property type="term" value="C:cytoplasm"/>
    <property type="evidence" value="ECO:0007669"/>
    <property type="project" value="TreeGrafter"/>
</dbReference>
<evidence type="ECO:0000313" key="4">
    <source>
        <dbReference type="EMBL" id="KIW09399.1"/>
    </source>
</evidence>
<dbReference type="Pfam" id="PF19834">
    <property type="entry name" value="DUF6314"/>
    <property type="match status" value="1"/>
</dbReference>
<dbReference type="FunCoup" id="A0A0D2BD82">
    <property type="interactions" value="52"/>
</dbReference>
<dbReference type="Pfam" id="PF04179">
    <property type="entry name" value="Init_tRNA_PT"/>
    <property type="match status" value="1"/>
</dbReference>
<keyword evidence="5" id="KW-1185">Reference proteome</keyword>
<dbReference type="InterPro" id="IPR033421">
    <property type="entry name" value="Rit1_DUSP-like"/>
</dbReference>
<sequence length="652" mass="72313">MPKPISTSDLIFSSQATDFARTLSSLKRSTLNVPNRLRSIAEDADFVAEVASAFDLPLVANERCGSWYIRPEKKAESCYFKSTDGHDGQWSFSLRRLNVQVFDVVARSGGCVVVDSTRRGKAMPDALAKTVPIWCAVFNRALFPHDVEAGRLYTPPRCVSPNEHAQIERRIDGFVGELQGLALDFAELRAKVKRPLRPLWVTRESDLPASAPRFEAFCPVVLCTASRRVVGGEISEGGYIQGAGDDAEGWSHGLTPALFWAHKQELLSAREEDLSDLIASYLSTSVNNEGDSKVATVKRASWLGIGSFSCLTASSFTDDCAVVTVGIRNALPTSRLSPKLHLHLECRERKLGSRDLRTQLPQLRPFVEGLQSVEHVVVCDATGRDLAVGVALALLCLYADDSGLFSKMRSPQIIDKGFIKQRLSWIMTSYPGASPSRTTLQSINDYLLSEQARKTPVCFKASTSADEERDSPAKRIFKDLEGQWTLDRDIISFRDDSLGGKVTGTAIFLARTATAEDAELEYLYREEGNFTAITGVEMTINRRWIWRLSRRASEEEIPCVSIHFVKADGETEDYLYNRLALTAEQIGCATTKVLSADAHHACGRDLYVSSYEFRLRNGRLESWNAKHEVKGPAKDYVSTTRLCKVDPSKQSS</sequence>
<organism evidence="4 5">
    <name type="scientific">Verruconis gallopava</name>
    <dbReference type="NCBI Taxonomy" id="253628"/>
    <lineage>
        <taxon>Eukaryota</taxon>
        <taxon>Fungi</taxon>
        <taxon>Dikarya</taxon>
        <taxon>Ascomycota</taxon>
        <taxon>Pezizomycotina</taxon>
        <taxon>Dothideomycetes</taxon>
        <taxon>Pleosporomycetidae</taxon>
        <taxon>Venturiales</taxon>
        <taxon>Sympoventuriaceae</taxon>
        <taxon>Verruconis</taxon>
    </lineage>
</organism>
<dbReference type="Proteomes" id="UP000053259">
    <property type="component" value="Unassembled WGS sequence"/>
</dbReference>
<feature type="domain" description="Rit1 N-terminal" evidence="2">
    <location>
        <begin position="26"/>
        <end position="281"/>
    </location>
</feature>
<dbReference type="RefSeq" id="XP_016219268.1">
    <property type="nucleotide sequence ID" value="XM_016353011.1"/>
</dbReference>
<dbReference type="AlphaFoldDB" id="A0A0D2BD82"/>
<dbReference type="HOGENOM" id="CLU_027654_1_1_1"/>
<evidence type="ECO:0000313" key="5">
    <source>
        <dbReference type="Proteomes" id="UP000053259"/>
    </source>
</evidence>
<dbReference type="GO" id="GO:0019988">
    <property type="term" value="P:charged-tRNA amino acid modification"/>
    <property type="evidence" value="ECO:0007669"/>
    <property type="project" value="InterPro"/>
</dbReference>
<protein>
    <recommendedName>
        <fullName evidence="6">Initiator tRNA phosphoribosyl transferase</fullName>
    </recommendedName>
</protein>
<dbReference type="PANTHER" id="PTHR31811:SF0">
    <property type="entry name" value="TRNA A64-2'-O-RIBOSYLPHOSPHATE TRANSFERASE"/>
    <property type="match status" value="1"/>
</dbReference>
<feature type="domain" description="Rit1 DUSP-like" evidence="1">
    <location>
        <begin position="341"/>
        <end position="447"/>
    </location>
</feature>
<reference evidence="4 5" key="1">
    <citation type="submission" date="2015-01" db="EMBL/GenBank/DDBJ databases">
        <title>The Genome Sequence of Ochroconis gallopava CBS43764.</title>
        <authorList>
            <consortium name="The Broad Institute Genomics Platform"/>
            <person name="Cuomo C."/>
            <person name="de Hoog S."/>
            <person name="Gorbushina A."/>
            <person name="Stielow B."/>
            <person name="Teixiera M."/>
            <person name="Abouelleil A."/>
            <person name="Chapman S.B."/>
            <person name="Priest M."/>
            <person name="Young S.K."/>
            <person name="Wortman J."/>
            <person name="Nusbaum C."/>
            <person name="Birren B."/>
        </authorList>
    </citation>
    <scope>NUCLEOTIDE SEQUENCE [LARGE SCALE GENOMIC DNA]</scope>
    <source>
        <strain evidence="4 5">CBS 43764</strain>
    </source>
</reference>
<dbReference type="VEuPathDB" id="FungiDB:PV09_00293"/>
<dbReference type="InterPro" id="IPR007306">
    <property type="entry name" value="Rit1"/>
</dbReference>
<gene>
    <name evidence="4" type="ORF">PV09_00293</name>
</gene>
<evidence type="ECO:0000259" key="1">
    <source>
        <dbReference type="Pfam" id="PF04179"/>
    </source>
</evidence>
<proteinExistence type="predicted"/>